<protein>
    <submittedName>
        <fullName evidence="1">Uncharacterized protein</fullName>
    </submittedName>
</protein>
<comment type="caution">
    <text evidence="1">The sequence shown here is derived from an EMBL/GenBank/DDBJ whole genome shotgun (WGS) entry which is preliminary data.</text>
</comment>
<dbReference type="InterPro" id="IPR043136">
    <property type="entry name" value="B30.2/SPRY_sf"/>
</dbReference>
<keyword evidence="2" id="KW-1185">Reference proteome</keyword>
<name>A0A448X9A8_9PLAT</name>
<dbReference type="AlphaFoldDB" id="A0A448X9A8"/>
<evidence type="ECO:0000313" key="2">
    <source>
        <dbReference type="Proteomes" id="UP000784294"/>
    </source>
</evidence>
<dbReference type="Gene3D" id="2.60.120.920">
    <property type="match status" value="1"/>
</dbReference>
<gene>
    <name evidence="1" type="ORF">PXEA_LOCUS24893</name>
</gene>
<sequence>MPLITLLPANILVEGKSEDELKDAPLWQHRQVPITRRQTRVPNEGEQPFALQGEGTDSSLVFLAFYYEAHVLARGGRVRLGWASQSADLTNLGSDDQAVVYDGGRVGGEAVFVSDSTGAADSAE</sequence>
<reference evidence="1" key="1">
    <citation type="submission" date="2018-11" db="EMBL/GenBank/DDBJ databases">
        <authorList>
            <consortium name="Pathogen Informatics"/>
        </authorList>
    </citation>
    <scope>NUCLEOTIDE SEQUENCE</scope>
</reference>
<dbReference type="Proteomes" id="UP000784294">
    <property type="component" value="Unassembled WGS sequence"/>
</dbReference>
<accession>A0A448X9A8</accession>
<dbReference type="EMBL" id="CAAALY010122549">
    <property type="protein sequence ID" value="VEL31453.1"/>
    <property type="molecule type" value="Genomic_DNA"/>
</dbReference>
<proteinExistence type="predicted"/>
<evidence type="ECO:0000313" key="1">
    <source>
        <dbReference type="EMBL" id="VEL31453.1"/>
    </source>
</evidence>
<organism evidence="1 2">
    <name type="scientific">Protopolystoma xenopodis</name>
    <dbReference type="NCBI Taxonomy" id="117903"/>
    <lineage>
        <taxon>Eukaryota</taxon>
        <taxon>Metazoa</taxon>
        <taxon>Spiralia</taxon>
        <taxon>Lophotrochozoa</taxon>
        <taxon>Platyhelminthes</taxon>
        <taxon>Monogenea</taxon>
        <taxon>Polyopisthocotylea</taxon>
        <taxon>Polystomatidea</taxon>
        <taxon>Polystomatidae</taxon>
        <taxon>Protopolystoma</taxon>
    </lineage>
</organism>